<keyword evidence="1" id="KW-0255">Endonuclease</keyword>
<sequence>MEAITASKTCTIDDCDAPLYAKGWCKRHYYRARRNNGNPLAFKIARNFDQFDADGNRWCARARHYVTPDQFEPARPRWCRMCRRLSRYNLTPEQYAALPGADGTCALCPRPSSHIDHDHACCPGRETCGNCARGVLCRECNTALGLLGEERLMKAAEYVKHGGKVM</sequence>
<reference evidence="1 2" key="1">
    <citation type="submission" date="2018-04" db="EMBL/GenBank/DDBJ databases">
        <authorList>
            <person name="Fournier C.T."/>
            <person name="Kim C.J."/>
            <person name="Romero I.G."/>
            <person name="Sanchez M."/>
            <person name="Do N."/>
            <person name="Wu S."/>
            <person name="Mosier S.A."/>
            <person name="Wang J."/>
            <person name="Lund A."/>
            <person name="Moberg-Parker J."/>
            <person name="Stanton A.-C.J."/>
            <person name="Garlena R.A."/>
            <person name="Russell D.A."/>
            <person name="Pope W.H."/>
            <person name="Jacobs-Sera D."/>
            <person name="Hatfull G.F."/>
        </authorList>
    </citation>
    <scope>NUCLEOTIDE SEQUENCE [LARGE SCALE GENOMIC DNA]</scope>
</reference>
<dbReference type="GeneID" id="54992326"/>
<proteinExistence type="predicted"/>
<dbReference type="KEGG" id="vg:54992326"/>
<accession>A0A2U8ULQ7</accession>
<protein>
    <submittedName>
        <fullName evidence="1">Endonuclease VII</fullName>
    </submittedName>
</protein>
<dbReference type="InterPro" id="IPR038563">
    <property type="entry name" value="Endonuclease_7_sf"/>
</dbReference>
<dbReference type="Gene3D" id="3.40.1800.10">
    <property type="entry name" value="His-Me finger endonucleases"/>
    <property type="match status" value="1"/>
</dbReference>
<name>A0A2U8ULQ7_9CAUD</name>
<dbReference type="InterPro" id="IPR044925">
    <property type="entry name" value="His-Me_finger_sf"/>
</dbReference>
<dbReference type="Proteomes" id="UP000246514">
    <property type="component" value="Segment"/>
</dbReference>
<keyword evidence="2" id="KW-1185">Reference proteome</keyword>
<dbReference type="SUPFAM" id="SSF54060">
    <property type="entry name" value="His-Me finger endonucleases"/>
    <property type="match status" value="1"/>
</dbReference>
<organism evidence="1 2">
    <name type="scientific">Microbacterium phage Squash</name>
    <dbReference type="NCBI Taxonomy" id="2182357"/>
    <lineage>
        <taxon>Viruses</taxon>
        <taxon>Duplodnaviria</taxon>
        <taxon>Heunggongvirae</taxon>
        <taxon>Uroviricota</taxon>
        <taxon>Caudoviricetes</taxon>
        <taxon>Squashvirus</taxon>
        <taxon>Squashvirus squash</taxon>
    </lineage>
</organism>
<gene>
    <name evidence="1" type="primary">60</name>
    <name evidence="1" type="ORF">PBI_SQUASH_60</name>
</gene>
<keyword evidence="1" id="KW-0378">Hydrolase</keyword>
<evidence type="ECO:0000313" key="2">
    <source>
        <dbReference type="Proteomes" id="UP000246514"/>
    </source>
</evidence>
<dbReference type="EMBL" id="MH153813">
    <property type="protein sequence ID" value="AWN04679.1"/>
    <property type="molecule type" value="Genomic_DNA"/>
</dbReference>
<evidence type="ECO:0000313" key="1">
    <source>
        <dbReference type="EMBL" id="AWN04679.1"/>
    </source>
</evidence>
<keyword evidence="1" id="KW-0540">Nuclease</keyword>
<dbReference type="Pfam" id="PF02945">
    <property type="entry name" value="Endonuclease_7"/>
    <property type="match status" value="1"/>
</dbReference>
<dbReference type="InterPro" id="IPR004211">
    <property type="entry name" value="Endonuclease_7"/>
</dbReference>
<dbReference type="RefSeq" id="YP_009801799.1">
    <property type="nucleotide sequence ID" value="NC_047975.1"/>
</dbReference>
<dbReference type="GO" id="GO:0004519">
    <property type="term" value="F:endonuclease activity"/>
    <property type="evidence" value="ECO:0007669"/>
    <property type="project" value="UniProtKB-KW"/>
</dbReference>